<name>A0A2X1MI35_ECOLX</name>
<keyword evidence="2" id="KW-0418">Kinase</keyword>
<evidence type="ECO:0000256" key="1">
    <source>
        <dbReference type="SAM" id="MobiDB-lite"/>
    </source>
</evidence>
<accession>A0A2X1MI35</accession>
<organism evidence="2 3">
    <name type="scientific">Escherichia coli</name>
    <dbReference type="NCBI Taxonomy" id="562"/>
    <lineage>
        <taxon>Bacteria</taxon>
        <taxon>Pseudomonadati</taxon>
        <taxon>Pseudomonadota</taxon>
        <taxon>Gammaproteobacteria</taxon>
        <taxon>Enterobacterales</taxon>
        <taxon>Enterobacteriaceae</taxon>
        <taxon>Escherichia</taxon>
    </lineage>
</organism>
<keyword evidence="2" id="KW-0808">Transferase</keyword>
<evidence type="ECO:0000313" key="3">
    <source>
        <dbReference type="Proteomes" id="UP000250561"/>
    </source>
</evidence>
<dbReference type="GO" id="GO:0008976">
    <property type="term" value="F:polyphosphate kinase activity"/>
    <property type="evidence" value="ECO:0007669"/>
    <property type="project" value="UniProtKB-EC"/>
</dbReference>
<feature type="compositionally biased region" description="Basic residues" evidence="1">
    <location>
        <begin position="21"/>
        <end position="32"/>
    </location>
</feature>
<proteinExistence type="predicted"/>
<dbReference type="EMBL" id="UARS01000021">
    <property type="protein sequence ID" value="SPW58466.1"/>
    <property type="molecule type" value="Genomic_DNA"/>
</dbReference>
<protein>
    <submittedName>
        <fullName evidence="2">Polyphosphate kinase</fullName>
        <ecNumber evidence="2">2.7.4.1</ecNumber>
    </submittedName>
</protein>
<dbReference type="Proteomes" id="UP000250561">
    <property type="component" value="Unassembled WGS sequence"/>
</dbReference>
<gene>
    <name evidence="2" type="primary">ppk_5</name>
    <name evidence="2" type="ORF">NCTC11126_06167</name>
</gene>
<reference evidence="2 3" key="1">
    <citation type="submission" date="2018-06" db="EMBL/GenBank/DDBJ databases">
        <authorList>
            <consortium name="Pathogen Informatics"/>
            <person name="Doyle S."/>
        </authorList>
    </citation>
    <scope>NUCLEOTIDE SEQUENCE [LARGE SCALE GENOMIC DNA]</scope>
    <source>
        <strain evidence="2 3">NCTC11126</strain>
    </source>
</reference>
<evidence type="ECO:0000313" key="2">
    <source>
        <dbReference type="EMBL" id="SPW58466.1"/>
    </source>
</evidence>
<dbReference type="EC" id="2.7.4.1" evidence="2"/>
<sequence>MTRNIDYRIEVATPLLDPRLKQRGAGHHRHIVQRYGQSSLYR</sequence>
<feature type="region of interest" description="Disordered" evidence="1">
    <location>
        <begin position="21"/>
        <end position="42"/>
    </location>
</feature>
<dbReference type="AlphaFoldDB" id="A0A2X1MI35"/>